<feature type="region of interest" description="Disordered" evidence="4">
    <location>
        <begin position="190"/>
        <end position="223"/>
    </location>
</feature>
<feature type="region of interest" description="Disordered" evidence="4">
    <location>
        <begin position="302"/>
        <end position="323"/>
    </location>
</feature>
<dbReference type="Gene3D" id="1.25.40.980">
    <property type="match status" value="1"/>
</dbReference>
<dbReference type="GO" id="GO:0005198">
    <property type="term" value="F:structural molecule activity"/>
    <property type="evidence" value="ECO:0007669"/>
    <property type="project" value="TreeGrafter"/>
</dbReference>
<evidence type="ECO:0000256" key="4">
    <source>
        <dbReference type="SAM" id="MobiDB-lite"/>
    </source>
</evidence>
<reference evidence="5 6" key="1">
    <citation type="submission" date="2013-12" db="EMBL/GenBank/DDBJ databases">
        <authorList>
            <person name="Cubeta M."/>
            <person name="Pakala S."/>
            <person name="Fedorova N."/>
            <person name="Thomas E."/>
            <person name="Dean R."/>
            <person name="Jabaji S."/>
            <person name="Neate S."/>
            <person name="Toda T."/>
            <person name="Tavantzis S."/>
            <person name="Vilgalys R."/>
            <person name="Bharathan N."/>
            <person name="Pakala S."/>
            <person name="Losada L.S."/>
            <person name="Zafar N."/>
            <person name="Nierman W."/>
        </authorList>
    </citation>
    <scope>NUCLEOTIDE SEQUENCE [LARGE SCALE GENOMIC DNA]</scope>
    <source>
        <strain evidence="5 6">123E</strain>
    </source>
</reference>
<dbReference type="PANTHER" id="PTHR13923:SF11">
    <property type="entry name" value="SECRETORY 31, ISOFORM D"/>
    <property type="match status" value="1"/>
</dbReference>
<evidence type="ECO:0000256" key="3">
    <source>
        <dbReference type="ARBA" id="ARBA00022737"/>
    </source>
</evidence>
<organism evidence="5 6">
    <name type="scientific">Rhizoctonia solani 123E</name>
    <dbReference type="NCBI Taxonomy" id="1423351"/>
    <lineage>
        <taxon>Eukaryota</taxon>
        <taxon>Fungi</taxon>
        <taxon>Dikarya</taxon>
        <taxon>Basidiomycota</taxon>
        <taxon>Agaricomycotina</taxon>
        <taxon>Agaricomycetes</taxon>
        <taxon>Cantharellales</taxon>
        <taxon>Ceratobasidiaceae</taxon>
        <taxon>Rhizoctonia</taxon>
    </lineage>
</organism>
<dbReference type="GO" id="GO:0007029">
    <property type="term" value="P:endoplasmic reticulum organization"/>
    <property type="evidence" value="ECO:0007669"/>
    <property type="project" value="TreeGrafter"/>
</dbReference>
<dbReference type="GO" id="GO:0090110">
    <property type="term" value="P:COPII-coated vesicle cargo loading"/>
    <property type="evidence" value="ECO:0007669"/>
    <property type="project" value="TreeGrafter"/>
</dbReference>
<dbReference type="HOGENOM" id="CLU_864826_0_0_1"/>
<sequence>MGYRVPKEEKRGAARVCFLAGKKLEGLVVIWEEGSREEKGQDGNYGVRARAVQSLIGKAVAFLSAVGFVEPGLGSSAGTYPLAPLYDLFLEYAPILAAQGTVSEAVRYVERVLAGYGDVQWSKGAFEKKAEVKPAPAPAPATISTTADPHAASYGVSSYSGYNPPPAPAGPYDAAPTSVPCGAPLAPSTGPYEAPAPSNYGATPVTSTGSYDTPPAPSGPYARRLEYLSPTQSLRTDLKGDITQHLHPVNKPGMAHLANKLPPPPSSMVPVPPPPIDQLSGPPPLELFPPLHDAISPLGTTLRMLPSLDDTPAPPTKSSIEPG</sequence>
<dbReference type="GO" id="GO:0030127">
    <property type="term" value="C:COPII vesicle coat"/>
    <property type="evidence" value="ECO:0007669"/>
    <property type="project" value="TreeGrafter"/>
</dbReference>
<protein>
    <submittedName>
        <fullName evidence="5">Uncharacterized protein</fullName>
    </submittedName>
</protein>
<feature type="compositionally biased region" description="Polar residues" evidence="4">
    <location>
        <begin position="200"/>
        <end position="211"/>
    </location>
</feature>
<keyword evidence="6" id="KW-1185">Reference proteome</keyword>
<dbReference type="OrthoDB" id="3269509at2759"/>
<dbReference type="GO" id="GO:0070971">
    <property type="term" value="C:endoplasmic reticulum exit site"/>
    <property type="evidence" value="ECO:0007669"/>
    <property type="project" value="TreeGrafter"/>
</dbReference>
<comment type="caution">
    <text evidence="5">The sequence shown here is derived from an EMBL/GenBank/DDBJ whole genome shotgun (WGS) entry which is preliminary data.</text>
</comment>
<gene>
    <name evidence="5" type="ORF">V565_148200</name>
</gene>
<evidence type="ECO:0000256" key="2">
    <source>
        <dbReference type="ARBA" id="ARBA00022574"/>
    </source>
</evidence>
<evidence type="ECO:0000313" key="5">
    <source>
        <dbReference type="EMBL" id="KEP47660.1"/>
    </source>
</evidence>
<evidence type="ECO:0000256" key="1">
    <source>
        <dbReference type="ARBA" id="ARBA00022448"/>
    </source>
</evidence>
<keyword evidence="3" id="KW-0677">Repeat</keyword>
<dbReference type="AlphaFoldDB" id="A0A074RQP6"/>
<dbReference type="Proteomes" id="UP000027456">
    <property type="component" value="Unassembled WGS sequence"/>
</dbReference>
<evidence type="ECO:0000313" key="6">
    <source>
        <dbReference type="Proteomes" id="UP000027456"/>
    </source>
</evidence>
<name>A0A074RQP6_9AGAM</name>
<dbReference type="STRING" id="1423351.A0A074RQP6"/>
<feature type="non-terminal residue" evidence="5">
    <location>
        <position position="323"/>
    </location>
</feature>
<dbReference type="InterPro" id="IPR040251">
    <property type="entry name" value="SEC31-like"/>
</dbReference>
<accession>A0A074RQP6</accession>
<dbReference type="EMBL" id="AZST01000684">
    <property type="protein sequence ID" value="KEP47660.1"/>
    <property type="molecule type" value="Genomic_DNA"/>
</dbReference>
<proteinExistence type="predicted"/>
<keyword evidence="1" id="KW-0813">Transport</keyword>
<keyword evidence="2" id="KW-0853">WD repeat</keyword>
<dbReference type="PANTHER" id="PTHR13923">
    <property type="entry name" value="SEC31-RELATED PROTEIN"/>
    <property type="match status" value="1"/>
</dbReference>